<comment type="catalytic activity">
    <reaction evidence="1 9">
        <text>Endonucleolytic cleavage to 5'-phosphomonoester.</text>
        <dbReference type="EC" id="3.1.26.3"/>
    </reaction>
</comment>
<dbReference type="STRING" id="1612308.SAMN05444581_11298"/>
<dbReference type="GO" id="GO:0019843">
    <property type="term" value="F:rRNA binding"/>
    <property type="evidence" value="ECO:0007669"/>
    <property type="project" value="UniProtKB-KW"/>
</dbReference>
<dbReference type="GO" id="GO:0004525">
    <property type="term" value="F:ribonuclease III activity"/>
    <property type="evidence" value="ECO:0007669"/>
    <property type="project" value="UniProtKB-UniRule"/>
</dbReference>
<feature type="binding site" evidence="9">
    <location>
        <position position="119"/>
    </location>
    <ligand>
        <name>Mg(2+)</name>
        <dbReference type="ChEBI" id="CHEBI:18420"/>
    </ligand>
</feature>
<evidence type="ECO:0000256" key="8">
    <source>
        <dbReference type="ARBA" id="ARBA00022884"/>
    </source>
</evidence>
<dbReference type="Proteomes" id="UP000198755">
    <property type="component" value="Unassembled WGS sequence"/>
</dbReference>
<dbReference type="PROSITE" id="PS50137">
    <property type="entry name" value="DS_RBD"/>
    <property type="match status" value="1"/>
</dbReference>
<evidence type="ECO:0000259" key="10">
    <source>
        <dbReference type="PROSITE" id="PS50137"/>
    </source>
</evidence>
<dbReference type="OrthoDB" id="9805026at2"/>
<comment type="cofactor">
    <cofactor evidence="9">
        <name>Mg(2+)</name>
        <dbReference type="ChEBI" id="CHEBI:18420"/>
    </cofactor>
</comment>
<keyword evidence="9" id="KW-0963">Cytoplasm</keyword>
<dbReference type="GO" id="GO:0006364">
    <property type="term" value="P:rRNA processing"/>
    <property type="evidence" value="ECO:0007669"/>
    <property type="project" value="UniProtKB-UniRule"/>
</dbReference>
<feature type="active site" evidence="9">
    <location>
        <position position="122"/>
    </location>
</feature>
<feature type="binding site" evidence="9">
    <location>
        <position position="122"/>
    </location>
    <ligand>
        <name>Mg(2+)</name>
        <dbReference type="ChEBI" id="CHEBI:18420"/>
    </ligand>
</feature>
<comment type="similarity">
    <text evidence="2">Belongs to the ribonuclease III family.</text>
</comment>
<keyword evidence="6 9" id="KW-0255">Endonuclease</keyword>
<dbReference type="InterPro" id="IPR000999">
    <property type="entry name" value="RNase_III_dom"/>
</dbReference>
<dbReference type="InterPro" id="IPR011907">
    <property type="entry name" value="RNase_III"/>
</dbReference>
<keyword evidence="9" id="KW-0460">Magnesium</keyword>
<dbReference type="GO" id="GO:0046872">
    <property type="term" value="F:metal ion binding"/>
    <property type="evidence" value="ECO:0007669"/>
    <property type="project" value="UniProtKB-KW"/>
</dbReference>
<dbReference type="NCBIfam" id="TIGR02191">
    <property type="entry name" value="RNaseIII"/>
    <property type="match status" value="1"/>
</dbReference>
<dbReference type="InterPro" id="IPR014720">
    <property type="entry name" value="dsRBD_dom"/>
</dbReference>
<accession>A0A1I4B154</accession>
<dbReference type="SMART" id="SM00358">
    <property type="entry name" value="DSRM"/>
    <property type="match status" value="1"/>
</dbReference>
<dbReference type="CDD" id="cd10845">
    <property type="entry name" value="DSRM_RNAse_III_family"/>
    <property type="match status" value="1"/>
</dbReference>
<comment type="subcellular location">
    <subcellularLocation>
        <location evidence="9">Cytoplasm</location>
    </subcellularLocation>
</comment>
<dbReference type="PROSITE" id="PS50142">
    <property type="entry name" value="RNASE_3_2"/>
    <property type="match status" value="1"/>
</dbReference>
<dbReference type="Gene3D" id="3.30.160.20">
    <property type="match status" value="1"/>
</dbReference>
<dbReference type="RefSeq" id="WP_091684551.1">
    <property type="nucleotide sequence ID" value="NZ_FOSN01000012.1"/>
</dbReference>
<dbReference type="Pfam" id="PF00035">
    <property type="entry name" value="dsrm"/>
    <property type="match status" value="1"/>
</dbReference>
<dbReference type="FunFam" id="1.10.1520.10:FF:000001">
    <property type="entry name" value="Ribonuclease 3"/>
    <property type="match status" value="1"/>
</dbReference>
<dbReference type="PANTHER" id="PTHR11207">
    <property type="entry name" value="RIBONUCLEASE III"/>
    <property type="match status" value="1"/>
</dbReference>
<dbReference type="GO" id="GO:0003725">
    <property type="term" value="F:double-stranded RNA binding"/>
    <property type="evidence" value="ECO:0007669"/>
    <property type="project" value="TreeGrafter"/>
</dbReference>
<feature type="active site" evidence="9">
    <location>
        <position position="51"/>
    </location>
</feature>
<name>A0A1I4B154_9HYPH</name>
<comment type="subunit">
    <text evidence="9">Homodimer.</text>
</comment>
<dbReference type="PROSITE" id="PS00517">
    <property type="entry name" value="RNASE_3_1"/>
    <property type="match status" value="1"/>
</dbReference>
<keyword evidence="9" id="KW-0819">tRNA processing</keyword>
<dbReference type="EC" id="3.1.26.3" evidence="9"/>
<dbReference type="CDD" id="cd00593">
    <property type="entry name" value="RIBOc"/>
    <property type="match status" value="1"/>
</dbReference>
<feature type="domain" description="DRBM" evidence="10">
    <location>
        <begin position="158"/>
        <end position="227"/>
    </location>
</feature>
<keyword evidence="4 9" id="KW-0507">mRNA processing</keyword>
<sequence length="236" mass="25417">MGRQNLDVSALEKRIGHSFSDAALIAAALTHMSAAAGSKRETYQRLEFLGDRVLGLVVAQMLYEAFPGADEGELSRRLADLVRKESCAEVAMDWGVQDFLRLGESEKLGGPANMAILGDVCESVIGAVFIDAGYAKAKEIVTGAFEGLMRSPRRPLRDPKTALQEWAQARGLPVPFYREIERSGPDHAPEFTVCVEVAGFPEARAKGLAKRLAEQAAAAKFLTREGIGLADQKGVG</sequence>
<evidence type="ECO:0000256" key="2">
    <source>
        <dbReference type="ARBA" id="ARBA00010183"/>
    </source>
</evidence>
<keyword evidence="7 9" id="KW-0378">Hydrolase</keyword>
<dbReference type="SMART" id="SM00535">
    <property type="entry name" value="RIBOc"/>
    <property type="match status" value="1"/>
</dbReference>
<evidence type="ECO:0000256" key="5">
    <source>
        <dbReference type="ARBA" id="ARBA00022722"/>
    </source>
</evidence>
<proteinExistence type="inferred from homology"/>
<dbReference type="EMBL" id="FOSN01000012">
    <property type="protein sequence ID" value="SFK62578.1"/>
    <property type="molecule type" value="Genomic_DNA"/>
</dbReference>
<dbReference type="GO" id="GO:0005737">
    <property type="term" value="C:cytoplasm"/>
    <property type="evidence" value="ECO:0007669"/>
    <property type="project" value="UniProtKB-SubCell"/>
</dbReference>
<evidence type="ECO:0000256" key="7">
    <source>
        <dbReference type="ARBA" id="ARBA00022801"/>
    </source>
</evidence>
<dbReference type="Gene3D" id="1.10.1520.10">
    <property type="entry name" value="Ribonuclease III domain"/>
    <property type="match status" value="1"/>
</dbReference>
<dbReference type="SUPFAM" id="SSF54768">
    <property type="entry name" value="dsRNA-binding domain-like"/>
    <property type="match status" value="1"/>
</dbReference>
<feature type="domain" description="RNase III" evidence="11">
    <location>
        <begin position="8"/>
        <end position="133"/>
    </location>
</feature>
<keyword evidence="3 9" id="KW-0698">rRNA processing</keyword>
<evidence type="ECO:0000259" key="11">
    <source>
        <dbReference type="PROSITE" id="PS50142"/>
    </source>
</evidence>
<evidence type="ECO:0000256" key="4">
    <source>
        <dbReference type="ARBA" id="ARBA00022664"/>
    </source>
</evidence>
<dbReference type="Pfam" id="PF14622">
    <property type="entry name" value="Ribonucleas_3_3"/>
    <property type="match status" value="1"/>
</dbReference>
<dbReference type="InterPro" id="IPR036389">
    <property type="entry name" value="RNase_III_sf"/>
</dbReference>
<keyword evidence="13" id="KW-1185">Reference proteome</keyword>
<dbReference type="SUPFAM" id="SSF69065">
    <property type="entry name" value="RNase III domain-like"/>
    <property type="match status" value="1"/>
</dbReference>
<dbReference type="HAMAP" id="MF_00104">
    <property type="entry name" value="RNase_III"/>
    <property type="match status" value="1"/>
</dbReference>
<comment type="function">
    <text evidence="9">Digests double-stranded RNA. Involved in the processing of primary rRNA transcript to yield the immediate precursors to the large and small rRNAs (23S and 16S). Processes some mRNAs, and tRNAs when they are encoded in the rRNA operon. Processes pre-crRNA and tracrRNA of type II CRISPR loci if present in the organism.</text>
</comment>
<reference evidence="12 13" key="1">
    <citation type="submission" date="2016-10" db="EMBL/GenBank/DDBJ databases">
        <authorList>
            <person name="de Groot N.N."/>
        </authorList>
    </citation>
    <scope>NUCLEOTIDE SEQUENCE [LARGE SCALE GENOMIC DNA]</scope>
    <source>
        <strain evidence="12 13">NE2</strain>
    </source>
</reference>
<gene>
    <name evidence="9" type="primary">rnc</name>
    <name evidence="12" type="ORF">SAMN05444581_11298</name>
</gene>
<evidence type="ECO:0000256" key="6">
    <source>
        <dbReference type="ARBA" id="ARBA00022759"/>
    </source>
</evidence>
<dbReference type="GO" id="GO:0010468">
    <property type="term" value="P:regulation of gene expression"/>
    <property type="evidence" value="ECO:0007669"/>
    <property type="project" value="TreeGrafter"/>
</dbReference>
<dbReference type="PANTHER" id="PTHR11207:SF0">
    <property type="entry name" value="RIBONUCLEASE 3"/>
    <property type="match status" value="1"/>
</dbReference>
<evidence type="ECO:0000256" key="3">
    <source>
        <dbReference type="ARBA" id="ARBA00022552"/>
    </source>
</evidence>
<keyword evidence="8 9" id="KW-0694">RNA-binding</keyword>
<feature type="binding site" evidence="9">
    <location>
        <position position="47"/>
    </location>
    <ligand>
        <name>Mg(2+)</name>
        <dbReference type="ChEBI" id="CHEBI:18420"/>
    </ligand>
</feature>
<evidence type="ECO:0000313" key="12">
    <source>
        <dbReference type="EMBL" id="SFK62578.1"/>
    </source>
</evidence>
<keyword evidence="5 9" id="KW-0540">Nuclease</keyword>
<keyword evidence="9" id="KW-0699">rRNA-binding</keyword>
<protein>
    <recommendedName>
        <fullName evidence="9">Ribonuclease 3</fullName>
        <ecNumber evidence="9">3.1.26.3</ecNumber>
    </recommendedName>
    <alternativeName>
        <fullName evidence="9">Ribonuclease III</fullName>
        <shortName evidence="9">RNase III</shortName>
    </alternativeName>
</protein>
<organism evidence="12 13">
    <name type="scientific">Methylocapsa palsarum</name>
    <dbReference type="NCBI Taxonomy" id="1612308"/>
    <lineage>
        <taxon>Bacteria</taxon>
        <taxon>Pseudomonadati</taxon>
        <taxon>Pseudomonadota</taxon>
        <taxon>Alphaproteobacteria</taxon>
        <taxon>Hyphomicrobiales</taxon>
        <taxon>Beijerinckiaceae</taxon>
        <taxon>Methylocapsa</taxon>
    </lineage>
</organism>
<dbReference type="GO" id="GO:0006397">
    <property type="term" value="P:mRNA processing"/>
    <property type="evidence" value="ECO:0007669"/>
    <property type="project" value="UniProtKB-UniRule"/>
</dbReference>
<dbReference type="AlphaFoldDB" id="A0A1I4B154"/>
<dbReference type="GO" id="GO:0008033">
    <property type="term" value="P:tRNA processing"/>
    <property type="evidence" value="ECO:0007669"/>
    <property type="project" value="UniProtKB-KW"/>
</dbReference>
<evidence type="ECO:0000256" key="9">
    <source>
        <dbReference type="HAMAP-Rule" id="MF_00104"/>
    </source>
</evidence>
<evidence type="ECO:0000256" key="1">
    <source>
        <dbReference type="ARBA" id="ARBA00000109"/>
    </source>
</evidence>
<evidence type="ECO:0000313" key="13">
    <source>
        <dbReference type="Proteomes" id="UP000198755"/>
    </source>
</evidence>
<keyword evidence="9" id="KW-0479">Metal-binding</keyword>